<evidence type="ECO:0000313" key="12">
    <source>
        <dbReference type="Proteomes" id="UP000503222"/>
    </source>
</evidence>
<dbReference type="GO" id="GO:0046872">
    <property type="term" value="F:metal ion binding"/>
    <property type="evidence" value="ECO:0007669"/>
    <property type="project" value="UniProtKB-KW"/>
</dbReference>
<dbReference type="AlphaFoldDB" id="A0A6G7YRY2"/>
<evidence type="ECO:0000256" key="5">
    <source>
        <dbReference type="ARBA" id="ARBA00022723"/>
    </source>
</evidence>
<sequence>MAVKLDVRRWAARPGISRLLDALGAADGATRYVGGAVRDGLLDLPVSDLDLATRFPPDEVQRRLGSAGIKAVPTGIAHGTVTAVSDGQVAEITTLRRDLSTDGRRATVAFTDDWTEDAGRRDFTINALSADPVSGEVFDYFGGLEDLRERRVRFIGDPLQRIAEDHLRIMRFFRFHARFGVGTPDPEAFQACVARANDLMALSRERIADELLKLLALPDPTATIALMVSSGVLAPVLPEIGPDAVGCLSALIRDEQAAHIPPDAFRRLAALLPRDPPTSEKLAARLKLSNKARKRLAAAADLKAPDDPKARAYRLGQEGAVDSLLLDRRPADAAAIANWEVPSLPIRGGQLVDRGIAQGPEVARRLRQIEDRWVAAGFPTGAALERLVDEVLG</sequence>
<proteinExistence type="inferred from homology"/>
<keyword evidence="12" id="KW-1185">Reference proteome</keyword>
<dbReference type="PANTHER" id="PTHR46173">
    <property type="entry name" value="CCA TRNA NUCLEOTIDYLTRANSFERASE 1, MITOCHONDRIAL"/>
    <property type="match status" value="1"/>
</dbReference>
<dbReference type="InterPro" id="IPR043519">
    <property type="entry name" value="NT_sf"/>
</dbReference>
<feature type="domain" description="Poly A polymerase head" evidence="9">
    <location>
        <begin position="31"/>
        <end position="153"/>
    </location>
</feature>
<evidence type="ECO:0000256" key="4">
    <source>
        <dbReference type="ARBA" id="ARBA00022695"/>
    </source>
</evidence>
<accession>A0A6G7YRY2</accession>
<keyword evidence="8" id="KW-0694">RNA-binding</keyword>
<gene>
    <name evidence="11" type="ORF">G7077_11840</name>
</gene>
<dbReference type="Gene3D" id="1.10.3090.10">
    <property type="entry name" value="cca-adding enzyme, domain 2"/>
    <property type="match status" value="1"/>
</dbReference>
<dbReference type="RefSeq" id="WP_166411879.1">
    <property type="nucleotide sequence ID" value="NZ_CP049869.1"/>
</dbReference>
<dbReference type="Proteomes" id="UP000503222">
    <property type="component" value="Chromosome"/>
</dbReference>
<dbReference type="InterPro" id="IPR050264">
    <property type="entry name" value="Bact_CCA-adding_enz_type3_sf"/>
</dbReference>
<dbReference type="GO" id="GO:0016779">
    <property type="term" value="F:nucleotidyltransferase activity"/>
    <property type="evidence" value="ECO:0007669"/>
    <property type="project" value="UniProtKB-KW"/>
</dbReference>
<comment type="cofactor">
    <cofactor evidence="1">
        <name>Mg(2+)</name>
        <dbReference type="ChEBI" id="CHEBI:18420"/>
    </cofactor>
</comment>
<evidence type="ECO:0000259" key="10">
    <source>
        <dbReference type="Pfam" id="PF12627"/>
    </source>
</evidence>
<dbReference type="GO" id="GO:0000049">
    <property type="term" value="F:tRNA binding"/>
    <property type="evidence" value="ECO:0007669"/>
    <property type="project" value="TreeGrafter"/>
</dbReference>
<dbReference type="GO" id="GO:0008033">
    <property type="term" value="P:tRNA processing"/>
    <property type="evidence" value="ECO:0007669"/>
    <property type="project" value="UniProtKB-KW"/>
</dbReference>
<evidence type="ECO:0000256" key="8">
    <source>
        <dbReference type="RuleBase" id="RU003953"/>
    </source>
</evidence>
<dbReference type="Pfam" id="PF12627">
    <property type="entry name" value="PolyA_pol_RNAbd"/>
    <property type="match status" value="1"/>
</dbReference>
<keyword evidence="2 8" id="KW-0808">Transferase</keyword>
<dbReference type="KEGG" id="spii:G7077_11840"/>
<dbReference type="CDD" id="cd05398">
    <property type="entry name" value="NT_ClassII-CCAase"/>
    <property type="match status" value="1"/>
</dbReference>
<dbReference type="InterPro" id="IPR002646">
    <property type="entry name" value="PolA_pol_head_dom"/>
</dbReference>
<comment type="similarity">
    <text evidence="8">Belongs to the tRNA nucleotidyltransferase/poly(A) polymerase family.</text>
</comment>
<dbReference type="Gene3D" id="3.30.460.10">
    <property type="entry name" value="Beta Polymerase, domain 2"/>
    <property type="match status" value="1"/>
</dbReference>
<organism evidence="11 12">
    <name type="scientific">Sphingomonas piscis</name>
    <dbReference type="NCBI Taxonomy" id="2714943"/>
    <lineage>
        <taxon>Bacteria</taxon>
        <taxon>Pseudomonadati</taxon>
        <taxon>Pseudomonadota</taxon>
        <taxon>Alphaproteobacteria</taxon>
        <taxon>Sphingomonadales</taxon>
        <taxon>Sphingomonadaceae</taxon>
        <taxon>Sphingomonas</taxon>
    </lineage>
</organism>
<keyword evidence="3" id="KW-0819">tRNA processing</keyword>
<evidence type="ECO:0000256" key="3">
    <source>
        <dbReference type="ARBA" id="ARBA00022694"/>
    </source>
</evidence>
<dbReference type="GO" id="GO:0000166">
    <property type="term" value="F:nucleotide binding"/>
    <property type="evidence" value="ECO:0007669"/>
    <property type="project" value="UniProtKB-KW"/>
</dbReference>
<evidence type="ECO:0000256" key="2">
    <source>
        <dbReference type="ARBA" id="ARBA00022679"/>
    </source>
</evidence>
<dbReference type="Pfam" id="PF01743">
    <property type="entry name" value="PolyA_pol"/>
    <property type="match status" value="1"/>
</dbReference>
<evidence type="ECO:0000259" key="9">
    <source>
        <dbReference type="Pfam" id="PF01743"/>
    </source>
</evidence>
<reference evidence="11 12" key="1">
    <citation type="submission" date="2020-03" db="EMBL/GenBank/DDBJ databases">
        <title>Sphingomonas sp. nov., isolated from fish.</title>
        <authorList>
            <person name="Hyun D.-W."/>
            <person name="Bae J.-W."/>
        </authorList>
    </citation>
    <scope>NUCLEOTIDE SEQUENCE [LARGE SCALE GENOMIC DNA]</scope>
    <source>
        <strain evidence="11 12">HDW15B</strain>
    </source>
</reference>
<keyword evidence="5" id="KW-0479">Metal-binding</keyword>
<dbReference type="SUPFAM" id="SSF81301">
    <property type="entry name" value="Nucleotidyltransferase"/>
    <property type="match status" value="1"/>
</dbReference>
<feature type="domain" description="tRNA nucleotidyltransferase/poly(A) polymerase RNA and SrmB- binding" evidence="10">
    <location>
        <begin position="184"/>
        <end position="240"/>
    </location>
</feature>
<evidence type="ECO:0000256" key="1">
    <source>
        <dbReference type="ARBA" id="ARBA00001946"/>
    </source>
</evidence>
<dbReference type="InterPro" id="IPR032828">
    <property type="entry name" value="PolyA_RNA-bd"/>
</dbReference>
<protein>
    <submittedName>
        <fullName evidence="11">CCA tRNA nucleotidyltransferase</fullName>
    </submittedName>
</protein>
<evidence type="ECO:0000256" key="6">
    <source>
        <dbReference type="ARBA" id="ARBA00022741"/>
    </source>
</evidence>
<evidence type="ECO:0000313" key="11">
    <source>
        <dbReference type="EMBL" id="QIK79492.1"/>
    </source>
</evidence>
<dbReference type="EMBL" id="CP049869">
    <property type="protein sequence ID" value="QIK79492.1"/>
    <property type="molecule type" value="Genomic_DNA"/>
</dbReference>
<keyword evidence="4" id="KW-0548">Nucleotidyltransferase</keyword>
<name>A0A6G7YRY2_9SPHN</name>
<dbReference type="PANTHER" id="PTHR46173:SF1">
    <property type="entry name" value="CCA TRNA NUCLEOTIDYLTRANSFERASE 1, MITOCHONDRIAL"/>
    <property type="match status" value="1"/>
</dbReference>
<keyword evidence="6" id="KW-0547">Nucleotide-binding</keyword>
<dbReference type="SUPFAM" id="SSF81891">
    <property type="entry name" value="Poly A polymerase C-terminal region-like"/>
    <property type="match status" value="1"/>
</dbReference>
<evidence type="ECO:0000256" key="7">
    <source>
        <dbReference type="ARBA" id="ARBA00022842"/>
    </source>
</evidence>
<keyword evidence="7" id="KW-0460">Magnesium</keyword>